<comment type="caution">
    <text evidence="2">The sequence shown here is derived from an EMBL/GenBank/DDBJ whole genome shotgun (WGS) entry which is preliminary data.</text>
</comment>
<protein>
    <submittedName>
        <fullName evidence="2">Uncharacterized protein</fullName>
    </submittedName>
</protein>
<feature type="non-terminal residue" evidence="2">
    <location>
        <position position="1"/>
    </location>
</feature>
<dbReference type="EMBL" id="BARV01045460">
    <property type="protein sequence ID" value="GAI69095.1"/>
    <property type="molecule type" value="Genomic_DNA"/>
</dbReference>
<name>X1S0X7_9ZZZZ</name>
<keyword evidence="1" id="KW-0472">Membrane</keyword>
<dbReference type="AlphaFoldDB" id="X1S0X7"/>
<evidence type="ECO:0000313" key="2">
    <source>
        <dbReference type="EMBL" id="GAI69095.1"/>
    </source>
</evidence>
<accession>X1S0X7</accession>
<keyword evidence="1" id="KW-0812">Transmembrane</keyword>
<feature type="transmembrane region" description="Helical" evidence="1">
    <location>
        <begin position="13"/>
        <end position="36"/>
    </location>
</feature>
<keyword evidence="1" id="KW-1133">Transmembrane helix</keyword>
<proteinExistence type="predicted"/>
<gene>
    <name evidence="2" type="ORF">S06H3_66580</name>
</gene>
<evidence type="ECO:0000256" key="1">
    <source>
        <dbReference type="SAM" id="Phobius"/>
    </source>
</evidence>
<sequence>VNEPFIQKYLKSLAVHICTLPVTQIVSFTVAGIYYFTHREQPNAWKIVGGGFAG</sequence>
<feature type="non-terminal residue" evidence="2">
    <location>
        <position position="54"/>
    </location>
</feature>
<reference evidence="2" key="1">
    <citation type="journal article" date="2014" name="Front. Microbiol.">
        <title>High frequency of phylogenetically diverse reductive dehalogenase-homologous genes in deep subseafloor sedimentary metagenomes.</title>
        <authorList>
            <person name="Kawai M."/>
            <person name="Futagami T."/>
            <person name="Toyoda A."/>
            <person name="Takaki Y."/>
            <person name="Nishi S."/>
            <person name="Hori S."/>
            <person name="Arai W."/>
            <person name="Tsubouchi T."/>
            <person name="Morono Y."/>
            <person name="Uchiyama I."/>
            <person name="Ito T."/>
            <person name="Fujiyama A."/>
            <person name="Inagaki F."/>
            <person name="Takami H."/>
        </authorList>
    </citation>
    <scope>NUCLEOTIDE SEQUENCE</scope>
    <source>
        <strain evidence="2">Expedition CK06-06</strain>
    </source>
</reference>
<organism evidence="2">
    <name type="scientific">marine sediment metagenome</name>
    <dbReference type="NCBI Taxonomy" id="412755"/>
    <lineage>
        <taxon>unclassified sequences</taxon>
        <taxon>metagenomes</taxon>
        <taxon>ecological metagenomes</taxon>
    </lineage>
</organism>